<protein>
    <submittedName>
        <fullName evidence="3">Transposase family protein</fullName>
    </submittedName>
</protein>
<evidence type="ECO:0000313" key="3">
    <source>
        <dbReference type="EMBL" id="NYZ22197.1"/>
    </source>
</evidence>
<evidence type="ECO:0000256" key="1">
    <source>
        <dbReference type="SAM" id="MobiDB-lite"/>
    </source>
</evidence>
<organism evidence="3 4">
    <name type="scientific">Azospirillum oleiclasticum</name>
    <dbReference type="NCBI Taxonomy" id="2735135"/>
    <lineage>
        <taxon>Bacteria</taxon>
        <taxon>Pseudomonadati</taxon>
        <taxon>Pseudomonadota</taxon>
        <taxon>Alphaproteobacteria</taxon>
        <taxon>Rhodospirillales</taxon>
        <taxon>Azospirillaceae</taxon>
        <taxon>Azospirillum</taxon>
    </lineage>
</organism>
<accession>A0ABX2TDQ5</accession>
<reference evidence="3 4" key="1">
    <citation type="submission" date="2020-05" db="EMBL/GenBank/DDBJ databases">
        <title>Azospirillum oleiclasticum sp. nov, a nitrogen-fixing and heavy crude oil-emulsifying bacterium isolated from the crude oil of Yumen Oilfield.</title>
        <authorList>
            <person name="Wu D."/>
            <person name="Cai M."/>
            <person name="Zhang X."/>
        </authorList>
    </citation>
    <scope>NUCLEOTIDE SEQUENCE [LARGE SCALE GENOMIC DNA]</scope>
    <source>
        <strain evidence="3 4">ROY-1-1-2</strain>
    </source>
</reference>
<dbReference type="InterPro" id="IPR001584">
    <property type="entry name" value="Integrase_cat-core"/>
</dbReference>
<dbReference type="InterPro" id="IPR036397">
    <property type="entry name" value="RNaseH_sf"/>
</dbReference>
<dbReference type="PROSITE" id="PS50994">
    <property type="entry name" value="INTEGRASE"/>
    <property type="match status" value="1"/>
</dbReference>
<dbReference type="InterPro" id="IPR012337">
    <property type="entry name" value="RNaseH-like_sf"/>
</dbReference>
<proteinExistence type="predicted"/>
<evidence type="ECO:0000259" key="2">
    <source>
        <dbReference type="PROSITE" id="PS50994"/>
    </source>
</evidence>
<dbReference type="RefSeq" id="WP_180283975.1">
    <property type="nucleotide sequence ID" value="NZ_JABFDB010000016.1"/>
</dbReference>
<dbReference type="EMBL" id="JABFDB010000016">
    <property type="protein sequence ID" value="NYZ22197.1"/>
    <property type="molecule type" value="Genomic_DNA"/>
</dbReference>
<keyword evidence="4" id="KW-1185">Reference proteome</keyword>
<feature type="region of interest" description="Disordered" evidence="1">
    <location>
        <begin position="623"/>
        <end position="683"/>
    </location>
</feature>
<gene>
    <name evidence="3" type="ORF">HND93_20990</name>
</gene>
<evidence type="ECO:0000313" key="4">
    <source>
        <dbReference type="Proteomes" id="UP000584642"/>
    </source>
</evidence>
<feature type="domain" description="Integrase catalytic" evidence="2">
    <location>
        <begin position="260"/>
        <end position="468"/>
    </location>
</feature>
<dbReference type="SUPFAM" id="SSF53098">
    <property type="entry name" value="Ribonuclease H-like"/>
    <property type="match status" value="1"/>
</dbReference>
<sequence length="683" mass="76369">MIAAERLRRDQFFEVDGVVLKMIRKANRHPDGAMSLYLEQPESGAIRALTEVEFEVGFAEGRILRVEDPIKALDADTKALLRADYGAVPVTMRREAERRHAYIRAYHAAGEPSRTRAGLGPMIDQTAGEIGDMSPPAWNTLSRWLALWERAGTGDVRILLPKYHKRGPDCSTLHPFLRDRLKDLIDEVYMNRSQNKAKHVHAALHREVVAWNGRHGPDGHLACPSLRTIQRHIEALDQRDRLLKRKGRKAADAVFKPVMKGPEPDGIMEVVEIDHTRLDLVVLADDTKVELGRPWITAAIDRHSRCIVGFHIGFESPSTVSLMLCLRHMMTPKAYVKQQYPDVRTEYPCWGVPDMVVNDNGPEFLGNSLKEAALQLGFRIEWAPVDCPEFKGKIERFFRTANEEVSHRVSGTVNPSIRKPGGAEAAGPACIPFGVLVARFHHWLLDVYHNQVHEGIGDVPIRRWLAAEARRPPRRPTSMKALDVLRIIDVATPVKKGIRWKNLWWNGPVVADIRALPSFKRGDKVRIRVDPLDVHTVQVIHPVTGEALEVGPIDPDFPHQITLFQWTRSCALKKARAHRAGGDETALAALDYLRRQADEHRAKGARIRLDRIARFAGVGMAPAGTTAPASTKPADGSDLPGPQPEPASDRETIADTPPTPRSWKKSTIRKTDPANRGGQTDGR</sequence>
<comment type="caution">
    <text evidence="3">The sequence shown here is derived from an EMBL/GenBank/DDBJ whole genome shotgun (WGS) entry which is preliminary data.</text>
</comment>
<dbReference type="Gene3D" id="3.30.420.10">
    <property type="entry name" value="Ribonuclease H-like superfamily/Ribonuclease H"/>
    <property type="match status" value="1"/>
</dbReference>
<dbReference type="Proteomes" id="UP000584642">
    <property type="component" value="Unassembled WGS sequence"/>
</dbReference>
<name>A0ABX2TDQ5_9PROT</name>